<dbReference type="Proteomes" id="UP001183629">
    <property type="component" value="Unassembled WGS sequence"/>
</dbReference>
<sequence length="284" mass="31659">MTLTTPPLLLAIEAEFPELVGLARTTVRLHPRRGEPGADESSMGGPLLWPVEEPWPVCSATDEHDKPVPMVSVLQVFARDVPELPFPAGTDVFQLLWCPTLHELYRPEPLFRWRSAASVRERSPGLPAPEPDGWVYDDFLPRPCVLNPERVREFPGELELDDDLVERVDAWAEPQGWHYSSHLGAAPGTKAGGWAQWHNGPFYPECVCGTPMTHLLSIASWEHDALSWRRWVPLEETGADRPHGAYPDASLAQEPSGVIVGRTGVMYLLTCTVCAHRPIVMDIQ</sequence>
<reference evidence="1 2" key="1">
    <citation type="submission" date="2023-07" db="EMBL/GenBank/DDBJ databases">
        <title>Sequencing the genomes of 1000 actinobacteria strains.</title>
        <authorList>
            <person name="Klenk H.-P."/>
        </authorList>
    </citation>
    <scope>NUCLEOTIDE SEQUENCE [LARGE SCALE GENOMIC DNA]</scope>
    <source>
        <strain evidence="1 2">DSM 44711</strain>
    </source>
</reference>
<dbReference type="Gene3D" id="2.30.320.10">
    <property type="entry name" value="YwqG-like"/>
    <property type="match status" value="1"/>
</dbReference>
<proteinExistence type="predicted"/>
<keyword evidence="2" id="KW-1185">Reference proteome</keyword>
<evidence type="ECO:0000313" key="2">
    <source>
        <dbReference type="Proteomes" id="UP001183629"/>
    </source>
</evidence>
<accession>A0AAE3ZMJ4</accession>
<evidence type="ECO:0000313" key="1">
    <source>
        <dbReference type="EMBL" id="MDR7320858.1"/>
    </source>
</evidence>
<comment type="caution">
    <text evidence="1">The sequence shown here is derived from an EMBL/GenBank/DDBJ whole genome shotgun (WGS) entry which is preliminary data.</text>
</comment>
<name>A0AAE3ZMJ4_9ACTN</name>
<gene>
    <name evidence="1" type="ORF">J2S44_001108</name>
</gene>
<dbReference type="AlphaFoldDB" id="A0AAE3ZMJ4"/>
<organism evidence="1 2">
    <name type="scientific">Catenuloplanes niger</name>
    <dbReference type="NCBI Taxonomy" id="587534"/>
    <lineage>
        <taxon>Bacteria</taxon>
        <taxon>Bacillati</taxon>
        <taxon>Actinomycetota</taxon>
        <taxon>Actinomycetes</taxon>
        <taxon>Micromonosporales</taxon>
        <taxon>Micromonosporaceae</taxon>
        <taxon>Catenuloplanes</taxon>
    </lineage>
</organism>
<dbReference type="RefSeq" id="WP_310409529.1">
    <property type="nucleotide sequence ID" value="NZ_JAVDYC010000001.1"/>
</dbReference>
<evidence type="ECO:0008006" key="3">
    <source>
        <dbReference type="Google" id="ProtNLM"/>
    </source>
</evidence>
<protein>
    <recommendedName>
        <fullName evidence="3">DUF1963 domain-containing protein</fullName>
    </recommendedName>
</protein>
<dbReference type="EMBL" id="JAVDYC010000001">
    <property type="protein sequence ID" value="MDR7320858.1"/>
    <property type="molecule type" value="Genomic_DNA"/>
</dbReference>